<evidence type="ECO:0000313" key="2">
    <source>
        <dbReference type="EnsemblProtists" id="PYU1_T000830"/>
    </source>
</evidence>
<reference evidence="2" key="3">
    <citation type="submission" date="2015-02" db="UniProtKB">
        <authorList>
            <consortium name="EnsemblProtists"/>
        </authorList>
    </citation>
    <scope>IDENTIFICATION</scope>
    <source>
        <strain evidence="2">DAOM BR144</strain>
    </source>
</reference>
<dbReference type="EMBL" id="GL376620">
    <property type="status" value="NOT_ANNOTATED_CDS"/>
    <property type="molecule type" value="Genomic_DNA"/>
</dbReference>
<protein>
    <recommendedName>
        <fullName evidence="4">Prefoldin subunit 1</fullName>
    </recommendedName>
</protein>
<evidence type="ECO:0008006" key="4">
    <source>
        <dbReference type="Google" id="ProtNLM"/>
    </source>
</evidence>
<reference evidence="3" key="2">
    <citation type="submission" date="2010-04" db="EMBL/GenBank/DDBJ databases">
        <authorList>
            <person name="Buell R."/>
            <person name="Hamilton J."/>
            <person name="Hostetler J."/>
        </authorList>
    </citation>
    <scope>NUCLEOTIDE SEQUENCE [LARGE SCALE GENOMIC DNA]</scope>
    <source>
        <strain evidence="3">DAOM:BR144</strain>
    </source>
</reference>
<proteinExistence type="predicted"/>
<dbReference type="VEuPathDB" id="FungiDB:PYU1_G000830"/>
<feature type="region of interest" description="Disordered" evidence="1">
    <location>
        <begin position="66"/>
        <end position="87"/>
    </location>
</feature>
<dbReference type="Proteomes" id="UP000019132">
    <property type="component" value="Unassembled WGS sequence"/>
</dbReference>
<name>K3W789_GLOUD</name>
<reference evidence="3" key="1">
    <citation type="journal article" date="2010" name="Genome Biol.">
        <title>Genome sequence of the necrotrophic plant pathogen Pythium ultimum reveals original pathogenicity mechanisms and effector repertoire.</title>
        <authorList>
            <person name="Levesque C.A."/>
            <person name="Brouwer H."/>
            <person name="Cano L."/>
            <person name="Hamilton J.P."/>
            <person name="Holt C."/>
            <person name="Huitema E."/>
            <person name="Raffaele S."/>
            <person name="Robideau G.P."/>
            <person name="Thines M."/>
            <person name="Win J."/>
            <person name="Zerillo M.M."/>
            <person name="Beakes G.W."/>
            <person name="Boore J.L."/>
            <person name="Busam D."/>
            <person name="Dumas B."/>
            <person name="Ferriera S."/>
            <person name="Fuerstenberg S.I."/>
            <person name="Gachon C.M."/>
            <person name="Gaulin E."/>
            <person name="Govers F."/>
            <person name="Grenville-Briggs L."/>
            <person name="Horner N."/>
            <person name="Hostetler J."/>
            <person name="Jiang R.H."/>
            <person name="Johnson J."/>
            <person name="Krajaejun T."/>
            <person name="Lin H."/>
            <person name="Meijer H.J."/>
            <person name="Moore B."/>
            <person name="Morris P."/>
            <person name="Phuntmart V."/>
            <person name="Puiu D."/>
            <person name="Shetty J."/>
            <person name="Stajich J.E."/>
            <person name="Tripathy S."/>
            <person name="Wawra S."/>
            <person name="van West P."/>
            <person name="Whitty B.R."/>
            <person name="Coutinho P.M."/>
            <person name="Henrissat B."/>
            <person name="Martin F."/>
            <person name="Thomas P.D."/>
            <person name="Tyler B.M."/>
            <person name="De Vries R.P."/>
            <person name="Kamoun S."/>
            <person name="Yandell M."/>
            <person name="Tisserat N."/>
            <person name="Buell C.R."/>
        </authorList>
    </citation>
    <scope>NUCLEOTIDE SEQUENCE</scope>
    <source>
        <strain evidence="3">DAOM:BR144</strain>
    </source>
</reference>
<dbReference type="AlphaFoldDB" id="K3W789"/>
<dbReference type="HOGENOM" id="CLU_187983_0_0_1"/>
<dbReference type="eggNOG" id="ENOG502SGNQ">
    <property type="taxonomic scope" value="Eukaryota"/>
</dbReference>
<dbReference type="EnsemblProtists" id="PYU1_T000830">
    <property type="protein sequence ID" value="PYU1_T000830"/>
    <property type="gene ID" value="PYU1_G000830"/>
</dbReference>
<evidence type="ECO:0000313" key="3">
    <source>
        <dbReference type="Proteomes" id="UP000019132"/>
    </source>
</evidence>
<organism evidence="2 3">
    <name type="scientific">Globisporangium ultimum (strain ATCC 200006 / CBS 805.95 / DAOM BR144)</name>
    <name type="common">Pythium ultimum</name>
    <dbReference type="NCBI Taxonomy" id="431595"/>
    <lineage>
        <taxon>Eukaryota</taxon>
        <taxon>Sar</taxon>
        <taxon>Stramenopiles</taxon>
        <taxon>Oomycota</taxon>
        <taxon>Peronosporomycetes</taxon>
        <taxon>Pythiales</taxon>
        <taxon>Pythiaceae</taxon>
        <taxon>Globisporangium</taxon>
    </lineage>
</organism>
<feature type="compositionally biased region" description="Basic and acidic residues" evidence="1">
    <location>
        <begin position="66"/>
        <end position="78"/>
    </location>
</feature>
<sequence>MPATEVPAMLTWQAQQLAKKLDVDIRQLNVAMVELDSVKPKKATYVKRGSVFFLDRRDMVVKAKRNELKDKEQKRHDVGLQLRSTEA</sequence>
<evidence type="ECO:0000256" key="1">
    <source>
        <dbReference type="SAM" id="MobiDB-lite"/>
    </source>
</evidence>
<dbReference type="InParanoid" id="K3W789"/>
<accession>K3W789</accession>
<keyword evidence="3" id="KW-1185">Reference proteome</keyword>
<dbReference type="OMA" id="KATYVQR"/>